<gene>
    <name evidence="1" type="ORF">DKW60_00680</name>
</gene>
<protein>
    <submittedName>
        <fullName evidence="1">Uncharacterized protein</fullName>
    </submittedName>
</protein>
<evidence type="ECO:0000313" key="2">
    <source>
        <dbReference type="Proteomes" id="UP000245539"/>
    </source>
</evidence>
<keyword evidence="2" id="KW-1185">Reference proteome</keyword>
<name>A0A317CSQ6_9GAMM</name>
<accession>A0A317CSQ6</accession>
<dbReference type="Proteomes" id="UP000245539">
    <property type="component" value="Unassembled WGS sequence"/>
</dbReference>
<sequence length="406" mass="41474">MNAVNSTTATVTGSQAVASGAFELELEQKEQTSDSTQSVNYLKAETIGTLGSSMKQDYSSSGNTLMKQNEANLVNNHQAVNTASAATISELSQAANASNLNLDQASASASSQVVNSAVATNVSDLTQSAQSDYTHSYQSGATEGSIQATNNLTAEKASNVKQSTQTSSFALHQSGGGNNTQTVNNIAVHTALEQANQSTSADYFHLDQHGSGNQIQAVNRVSSGTSAVGSVNQSTSGHSDMWQMGWTSQDSTQALNMIDGKGVGIASKQTVSGSGVHMHSDGGGTQAGNYLKSSSDGVVASADQDVNADHVDIKQHSYGAATVQAANLMDIGGELSAGKQTINTNSLYLHQYASDSGLNAGNAVLTSSAGIGGTVTQAASATTLSMHQYSGNGAIQAVNYVGNAPQ</sequence>
<dbReference type="AlphaFoldDB" id="A0A317CSQ6"/>
<dbReference type="RefSeq" id="WP_109835739.1">
    <property type="nucleotide sequence ID" value="NZ_QGKM01000002.1"/>
</dbReference>
<proteinExistence type="predicted"/>
<evidence type="ECO:0000313" key="1">
    <source>
        <dbReference type="EMBL" id="PWR00564.1"/>
    </source>
</evidence>
<dbReference type="EMBL" id="QGKM01000002">
    <property type="protein sequence ID" value="PWR00564.1"/>
    <property type="molecule type" value="Genomic_DNA"/>
</dbReference>
<reference evidence="1 2" key="1">
    <citation type="submission" date="2018-05" db="EMBL/GenBank/DDBJ databases">
        <title>Leucothrix arctica sp. nov., isolated from Arctic seawater.</title>
        <authorList>
            <person name="Choi A."/>
            <person name="Baek K."/>
        </authorList>
    </citation>
    <scope>NUCLEOTIDE SEQUENCE [LARGE SCALE GENOMIC DNA]</scope>
    <source>
        <strain evidence="1 2">JCM 18388</strain>
    </source>
</reference>
<organism evidence="1 2">
    <name type="scientific">Leucothrix pacifica</name>
    <dbReference type="NCBI Taxonomy" id="1247513"/>
    <lineage>
        <taxon>Bacteria</taxon>
        <taxon>Pseudomonadati</taxon>
        <taxon>Pseudomonadota</taxon>
        <taxon>Gammaproteobacteria</taxon>
        <taxon>Thiotrichales</taxon>
        <taxon>Thiotrichaceae</taxon>
        <taxon>Leucothrix</taxon>
    </lineage>
</organism>
<comment type="caution">
    <text evidence="1">The sequence shown here is derived from an EMBL/GenBank/DDBJ whole genome shotgun (WGS) entry which is preliminary data.</text>
</comment>